<dbReference type="Proteomes" id="UP000054558">
    <property type="component" value="Unassembled WGS sequence"/>
</dbReference>
<evidence type="ECO:0000256" key="3">
    <source>
        <dbReference type="SAM" id="SignalP"/>
    </source>
</evidence>
<dbReference type="Gene3D" id="3.40.50.410">
    <property type="entry name" value="von Willebrand factor, type A domain"/>
    <property type="match status" value="1"/>
</dbReference>
<gene>
    <name evidence="5" type="ORF">KFL_006550020</name>
</gene>
<dbReference type="AlphaFoldDB" id="A0A1Y1IKA2"/>
<keyword evidence="3" id="KW-0732">Signal</keyword>
<dbReference type="PROSITE" id="PS50234">
    <property type="entry name" value="VWFA"/>
    <property type="match status" value="1"/>
</dbReference>
<dbReference type="OMA" id="CASTHIT"/>
<evidence type="ECO:0000313" key="6">
    <source>
        <dbReference type="Proteomes" id="UP000054558"/>
    </source>
</evidence>
<feature type="transmembrane region" description="Helical" evidence="2">
    <location>
        <begin position="605"/>
        <end position="631"/>
    </location>
</feature>
<dbReference type="SUPFAM" id="SSF53300">
    <property type="entry name" value="vWA-like"/>
    <property type="match status" value="1"/>
</dbReference>
<dbReference type="InterPro" id="IPR002035">
    <property type="entry name" value="VWF_A"/>
</dbReference>
<evidence type="ECO:0000313" key="5">
    <source>
        <dbReference type="EMBL" id="GAQ90552.1"/>
    </source>
</evidence>
<keyword evidence="2" id="KW-0812">Transmembrane</keyword>
<feature type="chain" id="PRO_5012417599" description="VWFA domain-containing protein" evidence="3">
    <location>
        <begin position="24"/>
        <end position="687"/>
    </location>
</feature>
<dbReference type="GO" id="GO:0005891">
    <property type="term" value="C:voltage-gated calcium channel complex"/>
    <property type="evidence" value="ECO:0000318"/>
    <property type="project" value="GO_Central"/>
</dbReference>
<dbReference type="STRING" id="105231.A0A1Y1IKA2"/>
<dbReference type="InterPro" id="IPR036465">
    <property type="entry name" value="vWFA_dom_sf"/>
</dbReference>
<keyword evidence="2" id="KW-1133">Transmembrane helix</keyword>
<dbReference type="CDD" id="cd18773">
    <property type="entry name" value="PDC1_HK_sensor"/>
    <property type="match status" value="1"/>
</dbReference>
<feature type="signal peptide" evidence="3">
    <location>
        <begin position="1"/>
        <end position="23"/>
    </location>
</feature>
<sequence length="687" mass="71510">MYHRLKASLLVVFLTAAGQRASGQAVSGSIATVMAQKEQIAVQGARSAAINEENACAAIAACGINPSALACTLAPVSSMTTICLNTGQGEQPACNNATCSNLLLSYDQSNIRLPDGVGVKKAPAPNPGAVNARLRTNYLQRDICVQKQLDTVYKSVVPQPSGSDIPDFAYYGGASGVFRIFPAVAYDQSPLADGSGVQCSPSYDPRRRPWYAGAASQTKLLVILLDLGPFLNSPIAFGTAAGVTKLAAMKAATAALFESLRAFDVVAVVTVSNSTGAQVLTTAYGQFAPVTTYNVPRVDKGDEAIMALDAAVQNLTAATSGTTDLLSGLTRALSVADFELDLGKTICERVVVVLTDGLSLGNTTAAGLTAAVQAQQLRRKETSVLFFSVGAIGRSAQSDALLQQVSCATGSVWGKLDDFENSLLSMYPYFNLLAARSFYNPGVSNQTYFTQRYTSPSRHVDIISPARPVYDGAGNLVGVAGGDFSLQSTLLRNFSLEEVDAELNSRITLERCSNVTLSECRLETIRQFSGYTCGTSSGCPAIVVSPCSIATPPQTNSSVTVLQPPQSSPLSDLLCCGTCALNAAPLPAPTAASSNSTSGGGLSGAAVAGIVGGSVGGLVFMLAVIAALWCCCRRKTHPDGKVRQQGALRPTGASMNGPAAARASEPARLSRPFAEVDEETMMNPNRD</sequence>
<dbReference type="PANTHER" id="PTHR10166:SF37">
    <property type="entry name" value="STOLID, ISOFORM H"/>
    <property type="match status" value="1"/>
</dbReference>
<dbReference type="EMBL" id="DF237604">
    <property type="protein sequence ID" value="GAQ90552.1"/>
    <property type="molecule type" value="Genomic_DNA"/>
</dbReference>
<dbReference type="InterPro" id="IPR051173">
    <property type="entry name" value="Ca_channel_alpha-2/delta"/>
</dbReference>
<protein>
    <recommendedName>
        <fullName evidence="4">VWFA domain-containing protein</fullName>
    </recommendedName>
</protein>
<evidence type="ECO:0000256" key="1">
    <source>
        <dbReference type="SAM" id="MobiDB-lite"/>
    </source>
</evidence>
<evidence type="ECO:0000256" key="2">
    <source>
        <dbReference type="SAM" id="Phobius"/>
    </source>
</evidence>
<feature type="domain" description="VWFA" evidence="4">
    <location>
        <begin position="220"/>
        <end position="433"/>
    </location>
</feature>
<accession>A0A1Y1IKA2</accession>
<organism evidence="5 6">
    <name type="scientific">Klebsormidium nitens</name>
    <name type="common">Green alga</name>
    <name type="synonym">Ulothrix nitens</name>
    <dbReference type="NCBI Taxonomy" id="105231"/>
    <lineage>
        <taxon>Eukaryota</taxon>
        <taxon>Viridiplantae</taxon>
        <taxon>Streptophyta</taxon>
        <taxon>Klebsormidiophyceae</taxon>
        <taxon>Klebsormidiales</taxon>
        <taxon>Klebsormidiaceae</taxon>
        <taxon>Klebsormidium</taxon>
    </lineage>
</organism>
<reference evidence="5 6" key="1">
    <citation type="journal article" date="2014" name="Nat. Commun.">
        <title>Klebsormidium flaccidum genome reveals primary factors for plant terrestrial adaptation.</title>
        <authorList>
            <person name="Hori K."/>
            <person name="Maruyama F."/>
            <person name="Fujisawa T."/>
            <person name="Togashi T."/>
            <person name="Yamamoto N."/>
            <person name="Seo M."/>
            <person name="Sato S."/>
            <person name="Yamada T."/>
            <person name="Mori H."/>
            <person name="Tajima N."/>
            <person name="Moriyama T."/>
            <person name="Ikeuchi M."/>
            <person name="Watanabe M."/>
            <person name="Wada H."/>
            <person name="Kobayashi K."/>
            <person name="Saito M."/>
            <person name="Masuda T."/>
            <person name="Sasaki-Sekimoto Y."/>
            <person name="Mashiguchi K."/>
            <person name="Awai K."/>
            <person name="Shimojima M."/>
            <person name="Masuda S."/>
            <person name="Iwai M."/>
            <person name="Nobusawa T."/>
            <person name="Narise T."/>
            <person name="Kondo S."/>
            <person name="Saito H."/>
            <person name="Sato R."/>
            <person name="Murakawa M."/>
            <person name="Ihara Y."/>
            <person name="Oshima-Yamada Y."/>
            <person name="Ohtaka K."/>
            <person name="Satoh M."/>
            <person name="Sonobe K."/>
            <person name="Ishii M."/>
            <person name="Ohtani R."/>
            <person name="Kanamori-Sato M."/>
            <person name="Honoki R."/>
            <person name="Miyazaki D."/>
            <person name="Mochizuki H."/>
            <person name="Umetsu J."/>
            <person name="Higashi K."/>
            <person name="Shibata D."/>
            <person name="Kamiya Y."/>
            <person name="Sato N."/>
            <person name="Nakamura Y."/>
            <person name="Tabata S."/>
            <person name="Ida S."/>
            <person name="Kurokawa K."/>
            <person name="Ohta H."/>
        </authorList>
    </citation>
    <scope>NUCLEOTIDE SEQUENCE [LARGE SCALE GENOMIC DNA]</scope>
    <source>
        <strain evidence="5 6">NIES-2285</strain>
    </source>
</reference>
<dbReference type="PANTHER" id="PTHR10166">
    <property type="entry name" value="VOLTAGE-DEPENDENT CALCIUM CHANNEL SUBUNIT ALPHA-2/DELTA-RELATED"/>
    <property type="match status" value="1"/>
</dbReference>
<keyword evidence="2" id="KW-0472">Membrane</keyword>
<keyword evidence="6" id="KW-1185">Reference proteome</keyword>
<name>A0A1Y1IKA2_KLENI</name>
<dbReference type="GO" id="GO:0005245">
    <property type="term" value="F:voltage-gated calcium channel activity"/>
    <property type="evidence" value="ECO:0000318"/>
    <property type="project" value="GO_Central"/>
</dbReference>
<proteinExistence type="predicted"/>
<dbReference type="OrthoDB" id="1922840at2759"/>
<feature type="region of interest" description="Disordered" evidence="1">
    <location>
        <begin position="641"/>
        <end position="687"/>
    </location>
</feature>
<evidence type="ECO:0000259" key="4">
    <source>
        <dbReference type="PROSITE" id="PS50234"/>
    </source>
</evidence>